<dbReference type="Proteomes" id="UP000219215">
    <property type="component" value="Chromosome DPRO"/>
</dbReference>
<dbReference type="InterPro" id="IPR013976">
    <property type="entry name" value="HDOD"/>
</dbReference>
<dbReference type="InterPro" id="IPR003607">
    <property type="entry name" value="HD/PDEase_dom"/>
</dbReference>
<evidence type="ECO:0000259" key="1">
    <source>
        <dbReference type="PROSITE" id="PS51833"/>
    </source>
</evidence>
<gene>
    <name evidence="2" type="ORF">DPRO_3916</name>
</gene>
<dbReference type="PANTHER" id="PTHR33525:SF3">
    <property type="entry name" value="RIBONUCLEASE Y"/>
    <property type="match status" value="1"/>
</dbReference>
<dbReference type="SMART" id="SM00471">
    <property type="entry name" value="HDc"/>
    <property type="match status" value="1"/>
</dbReference>
<dbReference type="OrthoDB" id="9803649at2"/>
<dbReference type="SUPFAM" id="SSF109604">
    <property type="entry name" value="HD-domain/PDEase-like"/>
    <property type="match status" value="1"/>
</dbReference>
<dbReference type="Gene3D" id="1.10.3210.10">
    <property type="entry name" value="Hypothetical protein af1432"/>
    <property type="match status" value="1"/>
</dbReference>
<keyword evidence="2" id="KW-0378">Hydrolase</keyword>
<proteinExistence type="predicted"/>
<protein>
    <submittedName>
        <fullName evidence="2">Metal dependent phosphohydrolase</fullName>
    </submittedName>
</protein>
<organism evidence="2 3">
    <name type="scientific">Pseudodesulfovibrio profundus</name>
    <dbReference type="NCBI Taxonomy" id="57320"/>
    <lineage>
        <taxon>Bacteria</taxon>
        <taxon>Pseudomonadati</taxon>
        <taxon>Thermodesulfobacteriota</taxon>
        <taxon>Desulfovibrionia</taxon>
        <taxon>Desulfovibrionales</taxon>
        <taxon>Desulfovibrionaceae</taxon>
    </lineage>
</organism>
<dbReference type="PROSITE" id="PS51833">
    <property type="entry name" value="HDOD"/>
    <property type="match status" value="1"/>
</dbReference>
<dbReference type="EMBL" id="LT907975">
    <property type="protein sequence ID" value="SOB60835.1"/>
    <property type="molecule type" value="Genomic_DNA"/>
</dbReference>
<dbReference type="InterPro" id="IPR052340">
    <property type="entry name" value="RNase_Y/CdgJ"/>
</dbReference>
<keyword evidence="3" id="KW-1185">Reference proteome</keyword>
<dbReference type="PANTHER" id="PTHR33525">
    <property type="match status" value="1"/>
</dbReference>
<sequence length="286" mass="31852">MYQEKIKDFLRELSNTREDLPFSPALLQQLHSQTGENSNATMQQIGETLSKDQGVTARILSLANSSYYGLQAEVGSVERAAAVIGLNEIRNIVLMLGVQRLAAKYPLPDDFVLAEYWEHHFLVGTVAKELSRLVGVGNPQNLFTAGLLHDIGKLITAMFRPDDWQAMVELAEDEEIVDSEAEDRYWGVDHAVIGALVLKSWDLPDMLVEPVNWHHSPELAPGYSNEATIICLADYAAHAVADPEGPYAGRVEQLCIDMELDLDEVMEITDELAESDEVEEFVQLLN</sequence>
<dbReference type="InterPro" id="IPR006675">
    <property type="entry name" value="HDIG_dom"/>
</dbReference>
<dbReference type="GO" id="GO:0016787">
    <property type="term" value="F:hydrolase activity"/>
    <property type="evidence" value="ECO:0007669"/>
    <property type="project" value="UniProtKB-KW"/>
</dbReference>
<dbReference type="Pfam" id="PF08668">
    <property type="entry name" value="HDOD"/>
    <property type="match status" value="1"/>
</dbReference>
<name>A0A2C8FDV4_9BACT</name>
<accession>A0A2C8FDV4</accession>
<dbReference type="NCBIfam" id="TIGR00277">
    <property type="entry name" value="HDIG"/>
    <property type="match status" value="1"/>
</dbReference>
<feature type="domain" description="HDOD" evidence="1">
    <location>
        <begin position="20"/>
        <end position="217"/>
    </location>
</feature>
<evidence type="ECO:0000313" key="2">
    <source>
        <dbReference type="EMBL" id="SOB60835.1"/>
    </source>
</evidence>
<reference evidence="3" key="1">
    <citation type="submission" date="2017-09" db="EMBL/GenBank/DDBJ databases">
        <authorList>
            <person name="Regsiter A."/>
            <person name="William W."/>
        </authorList>
    </citation>
    <scope>NUCLEOTIDE SEQUENCE [LARGE SCALE GENOMIC DNA]</scope>
    <source>
        <strain evidence="3">500-1</strain>
    </source>
</reference>
<dbReference type="RefSeq" id="WP_097013504.1">
    <property type="nucleotide sequence ID" value="NZ_LT907975.1"/>
</dbReference>
<evidence type="ECO:0000313" key="3">
    <source>
        <dbReference type="Proteomes" id="UP000219215"/>
    </source>
</evidence>
<dbReference type="AlphaFoldDB" id="A0A2C8FDV4"/>
<dbReference type="KEGG" id="pprf:DPRO_3916"/>